<evidence type="ECO:0000313" key="2">
    <source>
        <dbReference type="EMBL" id="MBR0576508.1"/>
    </source>
</evidence>
<proteinExistence type="predicted"/>
<dbReference type="InterPro" id="IPR001387">
    <property type="entry name" value="Cro/C1-type_HTH"/>
</dbReference>
<dbReference type="RefSeq" id="WP_211801510.1">
    <property type="nucleotide sequence ID" value="NZ_JAGSCS010000011.1"/>
</dbReference>
<name>A0A941HRE2_9CLOT</name>
<evidence type="ECO:0000259" key="1">
    <source>
        <dbReference type="PROSITE" id="PS50943"/>
    </source>
</evidence>
<dbReference type="GO" id="GO:0003677">
    <property type="term" value="F:DNA binding"/>
    <property type="evidence" value="ECO:0007669"/>
    <property type="project" value="InterPro"/>
</dbReference>
<dbReference type="SUPFAM" id="SSF47413">
    <property type="entry name" value="lambda repressor-like DNA-binding domains"/>
    <property type="match status" value="1"/>
</dbReference>
<organism evidence="2 3">
    <name type="scientific">Proteiniclasticum sediminis</name>
    <dbReference type="NCBI Taxonomy" id="2804028"/>
    <lineage>
        <taxon>Bacteria</taxon>
        <taxon>Bacillati</taxon>
        <taxon>Bacillota</taxon>
        <taxon>Clostridia</taxon>
        <taxon>Eubacteriales</taxon>
        <taxon>Clostridiaceae</taxon>
        <taxon>Proteiniclasticum</taxon>
    </lineage>
</organism>
<reference evidence="2" key="1">
    <citation type="submission" date="2021-04" db="EMBL/GenBank/DDBJ databases">
        <title>Proteiniclasticum sedimins sp. nov., an obligate anaerobic bacterium isolated from anaerobic sludge.</title>
        <authorList>
            <person name="Liu J."/>
        </authorList>
    </citation>
    <scope>NUCLEOTIDE SEQUENCE</scope>
    <source>
        <strain evidence="2">BAD-10</strain>
    </source>
</reference>
<keyword evidence="3" id="KW-1185">Reference proteome</keyword>
<feature type="domain" description="HTH cro/C1-type" evidence="1">
    <location>
        <begin position="8"/>
        <end position="62"/>
    </location>
</feature>
<dbReference type="CDD" id="cd00093">
    <property type="entry name" value="HTH_XRE"/>
    <property type="match status" value="1"/>
</dbReference>
<dbReference type="Pfam" id="PF13560">
    <property type="entry name" value="HTH_31"/>
    <property type="match status" value="1"/>
</dbReference>
<dbReference type="AlphaFoldDB" id="A0A941HRE2"/>
<sequence length="229" mass="25572">MARVGEELKKARLDANMSLKQLAKKLGVSESFINEVEQGRRVVNEAFLERFNKVFKKEAGPLGLGSLEASVQDEAPEKARPQVKKETYAAPATPVNELWNQAFGENIKNVPVYGYPMSGPLSHRSHVVEGKKIDGHPMDKVFQLKVDNDDMKGFRIRTGDVLSAVEVKEISGSAILLVEYKGKNLLRKVRNLNNGNVELTWYPDSQKSEVAPLKEVKPLGKIYKVEITL</sequence>
<dbReference type="Proteomes" id="UP000675379">
    <property type="component" value="Unassembled WGS sequence"/>
</dbReference>
<dbReference type="Gene3D" id="1.10.260.40">
    <property type="entry name" value="lambda repressor-like DNA-binding domains"/>
    <property type="match status" value="1"/>
</dbReference>
<dbReference type="SUPFAM" id="SSF51306">
    <property type="entry name" value="LexA/Signal peptidase"/>
    <property type="match status" value="1"/>
</dbReference>
<evidence type="ECO:0000313" key="3">
    <source>
        <dbReference type="Proteomes" id="UP000675379"/>
    </source>
</evidence>
<dbReference type="InterPro" id="IPR010982">
    <property type="entry name" value="Lambda_DNA-bd_dom_sf"/>
</dbReference>
<dbReference type="InterPro" id="IPR036286">
    <property type="entry name" value="LexA/Signal_pep-like_sf"/>
</dbReference>
<dbReference type="PROSITE" id="PS50943">
    <property type="entry name" value="HTH_CROC1"/>
    <property type="match status" value="1"/>
</dbReference>
<dbReference type="SMART" id="SM00530">
    <property type="entry name" value="HTH_XRE"/>
    <property type="match status" value="1"/>
</dbReference>
<comment type="caution">
    <text evidence="2">The sequence shown here is derived from an EMBL/GenBank/DDBJ whole genome shotgun (WGS) entry which is preliminary data.</text>
</comment>
<dbReference type="EMBL" id="JAGSCS010000011">
    <property type="protein sequence ID" value="MBR0576508.1"/>
    <property type="molecule type" value="Genomic_DNA"/>
</dbReference>
<accession>A0A941HRE2</accession>
<gene>
    <name evidence="2" type="ORF">KCG48_09160</name>
</gene>
<protein>
    <submittedName>
        <fullName evidence="2">Helix-turn-helix domain-containing protein</fullName>
    </submittedName>
</protein>